<dbReference type="InterPro" id="IPR023753">
    <property type="entry name" value="FAD/NAD-binding_dom"/>
</dbReference>
<organism evidence="19 20">
    <name type="scientific">Heyndrickxia oleronia</name>
    <dbReference type="NCBI Taxonomy" id="38875"/>
    <lineage>
        <taxon>Bacteria</taxon>
        <taxon>Bacillati</taxon>
        <taxon>Bacillota</taxon>
        <taxon>Bacilli</taxon>
        <taxon>Bacillales</taxon>
        <taxon>Bacillaceae</taxon>
        <taxon>Heyndrickxia</taxon>
    </lineage>
</organism>
<evidence type="ECO:0000256" key="5">
    <source>
        <dbReference type="ARBA" id="ARBA00022827"/>
    </source>
</evidence>
<evidence type="ECO:0000256" key="9">
    <source>
        <dbReference type="ARBA" id="ARBA00023284"/>
    </source>
</evidence>
<comment type="cofactor">
    <cofactor evidence="14">
        <name>FAD</name>
        <dbReference type="ChEBI" id="CHEBI:57692"/>
    </cofactor>
    <text evidence="14">Binds 1 FAD per subunit.</text>
</comment>
<evidence type="ECO:0000256" key="1">
    <source>
        <dbReference type="ARBA" id="ARBA00007532"/>
    </source>
</evidence>
<dbReference type="Gene3D" id="3.50.50.60">
    <property type="entry name" value="FAD/NAD(P)-binding domain"/>
    <property type="match status" value="2"/>
</dbReference>
<sequence length="476" mass="52666">MVVGEIAQEKEVVVIGGGPGGYTAAIRAAQLGKDVLLIEQNHLGGVCLNEGCIPSKTFVHAAKQANRWGHLQEIGYQFEVNHFQFETYQSYKEKIVGQLRSGVEALCKANKIEVMYGHASFISENKLGIENGHHFEVVNFEQAIIATGAKPVYTLESETYQLNSRQLFNLQQLPKELILIGSNYIVLEAAFAYKALGTKVTLIMEEHKGFSFDQEIEKELRRQMKKRNITFYSGVKNVELAENENGVECSFVSEKNERTLISAELFYKEEEYVGNIEELGFERLGVSVDQQQFIICDDQGRTNIPNLFAVGDITGGPFFATKAIKQGKVTAEILCGKPSELDFTWMPEVIHTQPPIATVGMTEEAARSAGYSVITGTYPLLGNGYAMFSGNRDGLVKVIIEKESQRLLGMHMIGEGAIELISTAVISGEMVARDEDLIFPTYAHPSLNEGILEAMEDTLGIAIHKAPKKGKKVLNR</sequence>
<evidence type="ECO:0000256" key="6">
    <source>
        <dbReference type="ARBA" id="ARBA00023002"/>
    </source>
</evidence>
<dbReference type="Proteomes" id="UP000189761">
    <property type="component" value="Unassembled WGS sequence"/>
</dbReference>
<feature type="active site" description="Proton acceptor" evidence="13">
    <location>
        <position position="444"/>
    </location>
</feature>
<dbReference type="InterPro" id="IPR036188">
    <property type="entry name" value="FAD/NAD-bd_sf"/>
</dbReference>
<evidence type="ECO:0000256" key="2">
    <source>
        <dbReference type="ARBA" id="ARBA00012608"/>
    </source>
</evidence>
<evidence type="ECO:0000256" key="15">
    <source>
        <dbReference type="PIRSR" id="PIRSR000350-4"/>
    </source>
</evidence>
<dbReference type="InterPro" id="IPR050151">
    <property type="entry name" value="Class-I_Pyr_Nuc-Dis_Oxidored"/>
</dbReference>
<keyword evidence="14" id="KW-0547">Nucleotide-binding</keyword>
<feature type="domain" description="Pyridine nucleotide-disulphide oxidoreductase dimerisation" evidence="17">
    <location>
        <begin position="346"/>
        <end position="454"/>
    </location>
</feature>
<keyword evidence="7 14" id="KW-0520">NAD</keyword>
<feature type="binding site" evidence="14">
    <location>
        <position position="312"/>
    </location>
    <ligand>
        <name>FAD</name>
        <dbReference type="ChEBI" id="CHEBI:57692"/>
    </ligand>
</feature>
<dbReference type="InterPro" id="IPR001100">
    <property type="entry name" value="Pyr_nuc-diS_OxRdtase"/>
</dbReference>
<reference evidence="19 20" key="1">
    <citation type="submission" date="2017-01" db="EMBL/GenBank/DDBJ databases">
        <title>Draft genome sequence of Bacillus oleronius.</title>
        <authorList>
            <person name="Allam M."/>
        </authorList>
    </citation>
    <scope>NUCLEOTIDE SEQUENCE [LARGE SCALE GENOMIC DNA]</scope>
    <source>
        <strain evidence="19 20">DSM 9356</strain>
    </source>
</reference>
<dbReference type="GO" id="GO:0004148">
    <property type="term" value="F:dihydrolipoyl dehydrogenase (NADH) activity"/>
    <property type="evidence" value="ECO:0007669"/>
    <property type="project" value="UniProtKB-EC"/>
</dbReference>
<dbReference type="PIRSF" id="PIRSF000350">
    <property type="entry name" value="Mercury_reductase_MerA"/>
    <property type="match status" value="1"/>
</dbReference>
<dbReference type="FunFam" id="3.30.390.30:FF:000001">
    <property type="entry name" value="Dihydrolipoyl dehydrogenase"/>
    <property type="match status" value="1"/>
</dbReference>
<dbReference type="PROSITE" id="PS00076">
    <property type="entry name" value="PYRIDINE_REDOX_1"/>
    <property type="match status" value="1"/>
</dbReference>
<evidence type="ECO:0000313" key="19">
    <source>
        <dbReference type="EMBL" id="OOP67879.1"/>
    </source>
</evidence>
<dbReference type="Pfam" id="PF02852">
    <property type="entry name" value="Pyr_redox_dim"/>
    <property type="match status" value="1"/>
</dbReference>
<comment type="similarity">
    <text evidence="1 16">Belongs to the class-I pyridine nucleotide-disulfide oxidoreductase family.</text>
</comment>
<evidence type="ECO:0000256" key="7">
    <source>
        <dbReference type="ARBA" id="ARBA00023027"/>
    </source>
</evidence>
<evidence type="ECO:0000256" key="16">
    <source>
        <dbReference type="RuleBase" id="RU003691"/>
    </source>
</evidence>
<dbReference type="Pfam" id="PF07992">
    <property type="entry name" value="Pyr_redox_2"/>
    <property type="match status" value="1"/>
</dbReference>
<evidence type="ECO:0000313" key="20">
    <source>
        <dbReference type="Proteomes" id="UP000189761"/>
    </source>
</evidence>
<name>A0A8E2LF69_9BACI</name>
<evidence type="ECO:0000256" key="13">
    <source>
        <dbReference type="PIRSR" id="PIRSR000350-2"/>
    </source>
</evidence>
<keyword evidence="4 16" id="KW-0285">Flavoprotein</keyword>
<evidence type="ECO:0000256" key="10">
    <source>
        <dbReference type="ARBA" id="ARBA00031281"/>
    </source>
</evidence>
<dbReference type="PANTHER" id="PTHR22912">
    <property type="entry name" value="DISULFIDE OXIDOREDUCTASE"/>
    <property type="match status" value="1"/>
</dbReference>
<evidence type="ECO:0000256" key="4">
    <source>
        <dbReference type="ARBA" id="ARBA00022630"/>
    </source>
</evidence>
<accession>A0A8E2LF69</accession>
<evidence type="ECO:0000259" key="17">
    <source>
        <dbReference type="Pfam" id="PF02852"/>
    </source>
</evidence>
<keyword evidence="6 16" id="KW-0560">Oxidoreductase</keyword>
<dbReference type="InterPro" id="IPR004099">
    <property type="entry name" value="Pyr_nucl-diS_OxRdtase_dimer"/>
</dbReference>
<evidence type="ECO:0000256" key="14">
    <source>
        <dbReference type="PIRSR" id="PIRSR000350-3"/>
    </source>
</evidence>
<dbReference type="PANTHER" id="PTHR22912:SF160">
    <property type="entry name" value="DIHYDROLIPOYL DEHYDROGENASE"/>
    <property type="match status" value="1"/>
</dbReference>
<keyword evidence="8" id="KW-1015">Disulfide bond</keyword>
<dbReference type="GO" id="GO:0050660">
    <property type="term" value="F:flavin adenine dinucleotide binding"/>
    <property type="evidence" value="ECO:0007669"/>
    <property type="project" value="TreeGrafter"/>
</dbReference>
<evidence type="ECO:0000256" key="8">
    <source>
        <dbReference type="ARBA" id="ARBA00023157"/>
    </source>
</evidence>
<keyword evidence="5 14" id="KW-0274">FAD</keyword>
<feature type="binding site" evidence="14">
    <location>
        <position position="56"/>
    </location>
    <ligand>
        <name>FAD</name>
        <dbReference type="ChEBI" id="CHEBI:57692"/>
    </ligand>
</feature>
<keyword evidence="20" id="KW-1185">Reference proteome</keyword>
<proteinExistence type="inferred from homology"/>
<dbReference type="InterPro" id="IPR016156">
    <property type="entry name" value="FAD/NAD-linked_Rdtase_dimer_sf"/>
</dbReference>
<evidence type="ECO:0000256" key="3">
    <source>
        <dbReference type="ARBA" id="ARBA00016961"/>
    </source>
</evidence>
<dbReference type="PRINTS" id="PR00411">
    <property type="entry name" value="PNDRDTASEI"/>
</dbReference>
<keyword evidence="9 16" id="KW-0676">Redox-active center</keyword>
<dbReference type="SUPFAM" id="SSF55424">
    <property type="entry name" value="FAD/NAD-linked reductases, dimerisation (C-terminal) domain"/>
    <property type="match status" value="1"/>
</dbReference>
<dbReference type="SUPFAM" id="SSF51905">
    <property type="entry name" value="FAD/NAD(P)-binding domain"/>
    <property type="match status" value="1"/>
</dbReference>
<dbReference type="EC" id="1.8.1.4" evidence="2"/>
<dbReference type="PRINTS" id="PR00368">
    <property type="entry name" value="FADPNR"/>
</dbReference>
<dbReference type="InterPro" id="IPR012999">
    <property type="entry name" value="Pyr_OxRdtase_I_AS"/>
</dbReference>
<evidence type="ECO:0000259" key="18">
    <source>
        <dbReference type="Pfam" id="PF07992"/>
    </source>
</evidence>
<comment type="caution">
    <text evidence="19">The sequence shown here is derived from an EMBL/GenBank/DDBJ whole genome shotgun (WGS) entry which is preliminary data.</text>
</comment>
<dbReference type="GO" id="GO:0006103">
    <property type="term" value="P:2-oxoglutarate metabolic process"/>
    <property type="evidence" value="ECO:0007669"/>
    <property type="project" value="TreeGrafter"/>
</dbReference>
<evidence type="ECO:0000256" key="12">
    <source>
        <dbReference type="ARBA" id="ARBA00049187"/>
    </source>
</evidence>
<evidence type="ECO:0000256" key="11">
    <source>
        <dbReference type="ARBA" id="ARBA00033023"/>
    </source>
</evidence>
<feature type="binding site" evidence="14">
    <location>
        <begin position="181"/>
        <end position="188"/>
    </location>
    <ligand>
        <name>NAD(+)</name>
        <dbReference type="ChEBI" id="CHEBI:57540"/>
    </ligand>
</feature>
<dbReference type="EMBL" id="MTLA01000153">
    <property type="protein sequence ID" value="OOP67879.1"/>
    <property type="molecule type" value="Genomic_DNA"/>
</dbReference>
<feature type="disulfide bond" description="Redox-active" evidence="15">
    <location>
        <begin position="47"/>
        <end position="52"/>
    </location>
</feature>
<gene>
    <name evidence="19" type="ORF">BWZ43_13555</name>
</gene>
<protein>
    <recommendedName>
        <fullName evidence="3">Dihydrolipoyl dehydrogenase</fullName>
        <ecNumber evidence="2">1.8.1.4</ecNumber>
    </recommendedName>
    <alternativeName>
        <fullName evidence="10">Dihydrolipoamide dehydrogenase</fullName>
    </alternativeName>
    <alternativeName>
        <fullName evidence="11">E3 component of pyruvate complex</fullName>
    </alternativeName>
</protein>
<dbReference type="Gene3D" id="3.30.390.30">
    <property type="match status" value="1"/>
</dbReference>
<dbReference type="RefSeq" id="WP_078110406.1">
    <property type="nucleotide sequence ID" value="NZ_CP065424.1"/>
</dbReference>
<dbReference type="AlphaFoldDB" id="A0A8E2LF69"/>
<feature type="domain" description="FAD/NAD(P)-binding" evidence="18">
    <location>
        <begin position="11"/>
        <end position="327"/>
    </location>
</feature>
<comment type="catalytic activity">
    <reaction evidence="12">
        <text>N(6)-[(R)-dihydrolipoyl]-L-lysyl-[protein] + NAD(+) = N(6)-[(R)-lipoyl]-L-lysyl-[protein] + NADH + H(+)</text>
        <dbReference type="Rhea" id="RHEA:15045"/>
        <dbReference type="Rhea" id="RHEA-COMP:10474"/>
        <dbReference type="Rhea" id="RHEA-COMP:10475"/>
        <dbReference type="ChEBI" id="CHEBI:15378"/>
        <dbReference type="ChEBI" id="CHEBI:57540"/>
        <dbReference type="ChEBI" id="CHEBI:57945"/>
        <dbReference type="ChEBI" id="CHEBI:83099"/>
        <dbReference type="ChEBI" id="CHEBI:83100"/>
        <dbReference type="EC" id="1.8.1.4"/>
    </reaction>
</comment>